<dbReference type="InterPro" id="IPR036779">
    <property type="entry name" value="LysM_dom_sf"/>
</dbReference>
<evidence type="ECO:0000259" key="2">
    <source>
        <dbReference type="PROSITE" id="PS51782"/>
    </source>
</evidence>
<accession>A0A381UIZ3</accession>
<dbReference type="AlphaFoldDB" id="A0A381UIZ3"/>
<feature type="domain" description="LysM" evidence="2">
    <location>
        <begin position="48"/>
        <end position="92"/>
    </location>
</feature>
<dbReference type="CDD" id="cd00118">
    <property type="entry name" value="LysM"/>
    <property type="match status" value="1"/>
</dbReference>
<protein>
    <recommendedName>
        <fullName evidence="2">LysM domain-containing protein</fullName>
    </recommendedName>
</protein>
<evidence type="ECO:0000256" key="1">
    <source>
        <dbReference type="SAM" id="MobiDB-lite"/>
    </source>
</evidence>
<evidence type="ECO:0000313" key="3">
    <source>
        <dbReference type="EMBL" id="SVA28152.1"/>
    </source>
</evidence>
<dbReference type="EMBL" id="UINC01006540">
    <property type="protein sequence ID" value="SVA28152.1"/>
    <property type="molecule type" value="Genomic_DNA"/>
</dbReference>
<organism evidence="3">
    <name type="scientific">marine metagenome</name>
    <dbReference type="NCBI Taxonomy" id="408172"/>
    <lineage>
        <taxon>unclassified sequences</taxon>
        <taxon>metagenomes</taxon>
        <taxon>ecological metagenomes</taxon>
    </lineage>
</organism>
<dbReference type="SMART" id="SM00257">
    <property type="entry name" value="LysM"/>
    <property type="match status" value="1"/>
</dbReference>
<feature type="region of interest" description="Disordered" evidence="1">
    <location>
        <begin position="179"/>
        <end position="200"/>
    </location>
</feature>
<dbReference type="SUPFAM" id="SSF54106">
    <property type="entry name" value="LysM domain"/>
    <property type="match status" value="1"/>
</dbReference>
<dbReference type="Pfam" id="PF01476">
    <property type="entry name" value="LysM"/>
    <property type="match status" value="1"/>
</dbReference>
<reference evidence="3" key="1">
    <citation type="submission" date="2018-05" db="EMBL/GenBank/DDBJ databases">
        <authorList>
            <person name="Lanie J.A."/>
            <person name="Ng W.-L."/>
            <person name="Kazmierczak K.M."/>
            <person name="Andrzejewski T.M."/>
            <person name="Davidsen T.M."/>
            <person name="Wayne K.J."/>
            <person name="Tettelin H."/>
            <person name="Glass J.I."/>
            <person name="Rusch D."/>
            <person name="Podicherti R."/>
            <person name="Tsui H.-C.T."/>
            <person name="Winkler M.E."/>
        </authorList>
    </citation>
    <scope>NUCLEOTIDE SEQUENCE</scope>
</reference>
<name>A0A381UIZ3_9ZZZZ</name>
<dbReference type="InterPro" id="IPR018392">
    <property type="entry name" value="LysM"/>
</dbReference>
<dbReference type="Gene3D" id="3.10.350.10">
    <property type="entry name" value="LysM domain"/>
    <property type="match status" value="1"/>
</dbReference>
<gene>
    <name evidence="3" type="ORF">METZ01_LOCUS81006</name>
</gene>
<sequence length="236" mass="26244">MKTNQTFIPLVILLATFVVTGDANNFVFASPDYDRMNIELAEPSKVIKKHTVQDNENLTVIGKKYKTSVSSIVRLNELPNPNLVLRGQELKVEFLKNKSIRVGPATSAPTSFPQGRKVVEHVIYPDKDDIFAPATPTVVYEVVEATAYTQPKYSIGQSKTFKSLMAFFKWLNGSDYSKQTKGAGTNHVNPSSSSPFYQSPDFKLDTPTNQGLSIYSHHTFFDSYISDSLSPPPKQA</sequence>
<feature type="compositionally biased region" description="Polar residues" evidence="1">
    <location>
        <begin position="179"/>
        <end position="197"/>
    </location>
</feature>
<proteinExistence type="predicted"/>
<dbReference type="PROSITE" id="PS51782">
    <property type="entry name" value="LYSM"/>
    <property type="match status" value="1"/>
</dbReference>